<dbReference type="GO" id="GO:0008964">
    <property type="term" value="F:phosphoenolpyruvate carboxylase activity"/>
    <property type="evidence" value="ECO:0007669"/>
    <property type="project" value="UniProtKB-EC"/>
</dbReference>
<evidence type="ECO:0000313" key="4">
    <source>
        <dbReference type="Proteomes" id="UP001597511"/>
    </source>
</evidence>
<dbReference type="Pfam" id="PF00311">
    <property type="entry name" value="PEPcase"/>
    <property type="match status" value="2"/>
</dbReference>
<dbReference type="InterPro" id="IPR015813">
    <property type="entry name" value="Pyrv/PenolPyrv_kinase-like_dom"/>
</dbReference>
<keyword evidence="4" id="KW-1185">Reference proteome</keyword>
<dbReference type="SUPFAM" id="SSF51621">
    <property type="entry name" value="Phosphoenolpyruvate/pyruvate domain"/>
    <property type="match status" value="1"/>
</dbReference>
<dbReference type="PANTHER" id="PTHR30523:SF6">
    <property type="entry name" value="PHOSPHOENOLPYRUVATE CARBOXYLASE"/>
    <property type="match status" value="1"/>
</dbReference>
<name>A0ABW6ADU6_9BACT</name>
<organism evidence="3 4">
    <name type="scientific">Terrimonas rubra</name>
    <dbReference type="NCBI Taxonomy" id="1035890"/>
    <lineage>
        <taxon>Bacteria</taxon>
        <taxon>Pseudomonadati</taxon>
        <taxon>Bacteroidota</taxon>
        <taxon>Chitinophagia</taxon>
        <taxon>Chitinophagales</taxon>
        <taxon>Chitinophagaceae</taxon>
        <taxon>Terrimonas</taxon>
    </lineage>
</organism>
<evidence type="ECO:0000256" key="1">
    <source>
        <dbReference type="ARBA" id="ARBA00003670"/>
    </source>
</evidence>
<dbReference type="EMBL" id="JBHUOZ010000003">
    <property type="protein sequence ID" value="MFD2921908.1"/>
    <property type="molecule type" value="Genomic_DNA"/>
</dbReference>
<dbReference type="RefSeq" id="WP_386103106.1">
    <property type="nucleotide sequence ID" value="NZ_JBHUOZ010000003.1"/>
</dbReference>
<gene>
    <name evidence="3" type="ORF">ACFS6H_19470</name>
</gene>
<proteinExistence type="predicted"/>
<evidence type="ECO:0000256" key="2">
    <source>
        <dbReference type="ARBA" id="ARBA00022419"/>
    </source>
</evidence>
<sequence length="858" mass="96751">MDQYVSALQQFRNEVGIRFQLYNSLFTSLPFHKIEKTGILLSLLSSNCEEGYVKGLSPINIIEDFFSKQTTYVTEQEKVDLLFRFVQYAERQVVLFDALEDAAFNKVHDMNGAGTLKHLESEVIQASKQADLAEQLKVFTVRLVLTAHPTQFYPGPVLGIINDLAKALSANKTSLVNELQQQLGRTPFLKKVKPTPYDEAVSLIWYLENVFYQAGGNIVASLKSRFPDAVSKANPVFQMGFWPGGDRDGNPFVRTETTLKVADALRGSILKCYYMDVRKLRRRLTFQGLETLLLNLETKLYNNLFVPGYKSELTKAELTGTLEEVKQIIIHQHNGLFLELVENLINKIDIFGLHFASLDIRQDSGTHGNLFNYLAENNIVLNKDYLQYDEAQKIEALLNVNETIDASVFTDDVHQDTIQCIGAIKTIQQFNGPDGCNRYIISQCNSALNAIEVFTLFKLGGWEETTIEADIVPLFETIDDLENAATVMETLYNIPAYRAHLKRRDNFQTIMLGFSDGTKDGGYLMANWGIYKAKEELTAISRKYDLDVIFFDGRGGPPSRGGGKTHRFYASMGKNISSKEIQLTVQGQTVSSNFGTVDSAGYNIGQLLNAGLSNALFYNKEETLTAEQEALLGKLSDISYEAYKKLKNHPYLTAYLVHASPLRFYGETNIGSRPAKRGQASGISLKDLRAIPYAGSWSQLKQNVTGFFGVGTALKAMDEAGNLSEIMALYKNSLFFKTLLDNCEMAMSKSFFPLTSYLAKHKEYGEIWQMIYEEYQLTKEYIFKLSGRTELMSDYPVDRLSIQMREKIVLPLVTIQQYALTRIREMEEQVARTPIADVYEKLVMRCSFGIINAGRNSA</sequence>
<dbReference type="PRINTS" id="PR00150">
    <property type="entry name" value="PEPCARBXLASE"/>
</dbReference>
<comment type="caution">
    <text evidence="3">The sequence shown here is derived from an EMBL/GenBank/DDBJ whole genome shotgun (WGS) entry which is preliminary data.</text>
</comment>
<dbReference type="InterPro" id="IPR021135">
    <property type="entry name" value="PEP_COase"/>
</dbReference>
<protein>
    <recommendedName>
        <fullName evidence="2">Phosphoenolpyruvate carboxylase</fullName>
    </recommendedName>
</protein>
<dbReference type="Proteomes" id="UP001597511">
    <property type="component" value="Unassembled WGS sequence"/>
</dbReference>
<reference evidence="4" key="1">
    <citation type="journal article" date="2019" name="Int. J. Syst. Evol. Microbiol.">
        <title>The Global Catalogue of Microorganisms (GCM) 10K type strain sequencing project: providing services to taxonomists for standard genome sequencing and annotation.</title>
        <authorList>
            <consortium name="The Broad Institute Genomics Platform"/>
            <consortium name="The Broad Institute Genome Sequencing Center for Infectious Disease"/>
            <person name="Wu L."/>
            <person name="Ma J."/>
        </authorList>
    </citation>
    <scope>NUCLEOTIDE SEQUENCE [LARGE SCALE GENOMIC DNA]</scope>
    <source>
        <strain evidence="4">KCTC 23299</strain>
    </source>
</reference>
<dbReference type="PANTHER" id="PTHR30523">
    <property type="entry name" value="PHOSPHOENOLPYRUVATE CARBOXYLASE"/>
    <property type="match status" value="1"/>
</dbReference>
<accession>A0ABW6ADU6</accession>
<evidence type="ECO:0000313" key="3">
    <source>
        <dbReference type="EMBL" id="MFD2921908.1"/>
    </source>
</evidence>
<comment type="function">
    <text evidence="1">Forms oxaloacetate, a four-carbon dicarboxylic acid source for the tricarboxylic acid cycle.</text>
</comment>
<keyword evidence="3" id="KW-0456">Lyase</keyword>